<dbReference type="InterPro" id="IPR011990">
    <property type="entry name" value="TPR-like_helical_dom_sf"/>
</dbReference>
<organism evidence="1 2">
    <name type="scientific">Rotaria magnacalcarata</name>
    <dbReference type="NCBI Taxonomy" id="392030"/>
    <lineage>
        <taxon>Eukaryota</taxon>
        <taxon>Metazoa</taxon>
        <taxon>Spiralia</taxon>
        <taxon>Gnathifera</taxon>
        <taxon>Rotifera</taxon>
        <taxon>Eurotatoria</taxon>
        <taxon>Bdelloidea</taxon>
        <taxon>Philodinida</taxon>
        <taxon>Philodinidae</taxon>
        <taxon>Rotaria</taxon>
    </lineage>
</organism>
<evidence type="ECO:0008006" key="3">
    <source>
        <dbReference type="Google" id="ProtNLM"/>
    </source>
</evidence>
<sequence length="205" mass="23772">MAISNNNIDTLNSKTPNELNDTLISMRETLRSDLNKRPTDYEQVAKDYDIIGAILHRLNQLEDALTSYFQARSLRMKHLPPLHLDYAKSHNNVATIYIAQRNFKDALKKLDECSSILKQSIREPYHAAYVSCEYSKAEALMGLNLFEEAIEHGCTALENSLMIYGDKHQTTATIEKILQLIYTQQWEYENRPIEENENTYNEFHP</sequence>
<gene>
    <name evidence="1" type="ORF">XDN619_LOCUS1369</name>
</gene>
<reference evidence="1" key="1">
    <citation type="submission" date="2021-02" db="EMBL/GenBank/DDBJ databases">
        <authorList>
            <person name="Nowell W R."/>
        </authorList>
    </citation>
    <scope>NUCLEOTIDE SEQUENCE</scope>
</reference>
<dbReference type="AlphaFoldDB" id="A0A816LM73"/>
<dbReference type="Proteomes" id="UP000663887">
    <property type="component" value="Unassembled WGS sequence"/>
</dbReference>
<protein>
    <recommendedName>
        <fullName evidence="3">Tetratricopeptide repeat protein</fullName>
    </recommendedName>
</protein>
<comment type="caution">
    <text evidence="1">The sequence shown here is derived from an EMBL/GenBank/DDBJ whole genome shotgun (WGS) entry which is preliminary data.</text>
</comment>
<name>A0A816LM73_9BILA</name>
<evidence type="ECO:0000313" key="2">
    <source>
        <dbReference type="Proteomes" id="UP000663887"/>
    </source>
</evidence>
<proteinExistence type="predicted"/>
<accession>A0A816LM73</accession>
<dbReference type="InterPro" id="IPR019734">
    <property type="entry name" value="TPR_rpt"/>
</dbReference>
<dbReference type="SMART" id="SM00028">
    <property type="entry name" value="TPR"/>
    <property type="match status" value="3"/>
</dbReference>
<evidence type="ECO:0000313" key="1">
    <source>
        <dbReference type="EMBL" id="CAF1961070.1"/>
    </source>
</evidence>
<dbReference type="SUPFAM" id="SSF48452">
    <property type="entry name" value="TPR-like"/>
    <property type="match status" value="1"/>
</dbReference>
<dbReference type="Gene3D" id="1.25.40.10">
    <property type="entry name" value="Tetratricopeptide repeat domain"/>
    <property type="match status" value="2"/>
</dbReference>
<dbReference type="EMBL" id="CAJNRG010000066">
    <property type="protein sequence ID" value="CAF1961070.1"/>
    <property type="molecule type" value="Genomic_DNA"/>
</dbReference>